<dbReference type="GO" id="GO:0098797">
    <property type="term" value="C:plasma membrane protein complex"/>
    <property type="evidence" value="ECO:0007669"/>
    <property type="project" value="TreeGrafter"/>
</dbReference>
<reference evidence="14" key="1">
    <citation type="submission" date="2010-04" db="EMBL/GenBank/DDBJ databases">
        <title>Complete genome sequence of Nitrosococcus halophilus Nc4, a salt-adapted, aerobic obligate ammonia-oxidizing sulfur purple bacterium.</title>
        <authorList>
            <consortium name="US DOE Joint Genome Institute"/>
            <person name="Campbell M.A."/>
            <person name="Malfatti S.A."/>
            <person name="Chain P.S.G."/>
            <person name="Heidelberg J.F."/>
            <person name="Ward B.B."/>
            <person name="Klotz M.G."/>
        </authorList>
    </citation>
    <scope>NUCLEOTIDE SEQUENCE [LARGE SCALE GENOMIC DNA]</scope>
    <source>
        <strain evidence="14">Nc4</strain>
    </source>
</reference>
<dbReference type="Gene3D" id="3.30.1150.10">
    <property type="match status" value="1"/>
</dbReference>
<dbReference type="InterPro" id="IPR037682">
    <property type="entry name" value="TonB_C"/>
</dbReference>
<evidence type="ECO:0000313" key="14">
    <source>
        <dbReference type="Proteomes" id="UP000001844"/>
    </source>
</evidence>
<gene>
    <name evidence="13" type="ordered locus">Nhal_1797</name>
</gene>
<dbReference type="NCBIfam" id="TIGR01352">
    <property type="entry name" value="tonB_Cterm"/>
    <property type="match status" value="1"/>
</dbReference>
<keyword evidence="3" id="KW-0813">Transport</keyword>
<evidence type="ECO:0000256" key="3">
    <source>
        <dbReference type="ARBA" id="ARBA00022448"/>
    </source>
</evidence>
<dbReference type="KEGG" id="nhl:Nhal_1797"/>
<protein>
    <submittedName>
        <fullName evidence="13">TonB family protein</fullName>
    </submittedName>
</protein>
<dbReference type="eggNOG" id="COG0810">
    <property type="taxonomic scope" value="Bacteria"/>
</dbReference>
<dbReference type="SUPFAM" id="SSF74653">
    <property type="entry name" value="TolA/TonB C-terminal domain"/>
    <property type="match status" value="1"/>
</dbReference>
<feature type="domain" description="TonB C-terminal" evidence="12">
    <location>
        <begin position="169"/>
        <end position="260"/>
    </location>
</feature>
<dbReference type="PANTHER" id="PTHR33446:SF2">
    <property type="entry name" value="PROTEIN TONB"/>
    <property type="match status" value="1"/>
</dbReference>
<dbReference type="PROSITE" id="PS52015">
    <property type="entry name" value="TONB_CTD"/>
    <property type="match status" value="1"/>
</dbReference>
<evidence type="ECO:0000259" key="12">
    <source>
        <dbReference type="PROSITE" id="PS52015"/>
    </source>
</evidence>
<evidence type="ECO:0000256" key="4">
    <source>
        <dbReference type="ARBA" id="ARBA00022475"/>
    </source>
</evidence>
<dbReference type="InterPro" id="IPR006260">
    <property type="entry name" value="TonB/TolA_C"/>
</dbReference>
<dbReference type="GO" id="GO:0055085">
    <property type="term" value="P:transmembrane transport"/>
    <property type="evidence" value="ECO:0007669"/>
    <property type="project" value="InterPro"/>
</dbReference>
<dbReference type="Proteomes" id="UP000001844">
    <property type="component" value="Chromosome"/>
</dbReference>
<feature type="compositionally biased region" description="Pro residues" evidence="10">
    <location>
        <begin position="56"/>
        <end position="68"/>
    </location>
</feature>
<dbReference type="Pfam" id="PF03544">
    <property type="entry name" value="TonB_C"/>
    <property type="match status" value="1"/>
</dbReference>
<dbReference type="HOGENOM" id="CLU_076333_2_0_6"/>
<evidence type="ECO:0000256" key="6">
    <source>
        <dbReference type="ARBA" id="ARBA00022692"/>
    </source>
</evidence>
<keyword evidence="9 11" id="KW-0472">Membrane</keyword>
<dbReference type="GO" id="GO:0031992">
    <property type="term" value="F:energy transducer activity"/>
    <property type="evidence" value="ECO:0007669"/>
    <property type="project" value="TreeGrafter"/>
</dbReference>
<evidence type="ECO:0000256" key="9">
    <source>
        <dbReference type="ARBA" id="ARBA00023136"/>
    </source>
</evidence>
<comment type="subcellular location">
    <subcellularLocation>
        <location evidence="1">Cell inner membrane</location>
        <topology evidence="1">Single-pass membrane protein</topology>
        <orientation evidence="1">Periplasmic side</orientation>
    </subcellularLocation>
</comment>
<evidence type="ECO:0000256" key="10">
    <source>
        <dbReference type="SAM" id="MobiDB-lite"/>
    </source>
</evidence>
<evidence type="ECO:0000313" key="13">
    <source>
        <dbReference type="EMBL" id="ADE14918.1"/>
    </source>
</evidence>
<keyword evidence="5" id="KW-0997">Cell inner membrane</keyword>
<evidence type="ECO:0000256" key="8">
    <source>
        <dbReference type="ARBA" id="ARBA00022989"/>
    </source>
</evidence>
<name>D5C326_NITHN</name>
<sequence>MDKARREEIVRWGLGVFLAVGLHVGAAFGVIVWNATRTPPLSPPPAMMIELAAVPVAPPPQPNNAPPEPKQEKVEPPPPEPEPEPLPEKVEPPPPPKPKVKPEVALPKPPPPKPRPKQPQQPQPIEEKTPPPEPVSKPPAPAEQSPPAPKAKAPAPSASSAQVRKTVQTWQQLLLAHIERHKRYPSSARRRRQEGVTYLRFVMDREGQVLSARIERSSGYTLLDKETQALIERAAPLPVPPPEISGKQLEFVVPVQFFIR</sequence>
<comment type="similarity">
    <text evidence="2">Belongs to the TonB family.</text>
</comment>
<accession>D5C326</accession>
<evidence type="ECO:0000256" key="1">
    <source>
        <dbReference type="ARBA" id="ARBA00004383"/>
    </source>
</evidence>
<feature type="transmembrane region" description="Helical" evidence="11">
    <location>
        <begin position="12"/>
        <end position="33"/>
    </location>
</feature>
<feature type="compositionally biased region" description="Low complexity" evidence="10">
    <location>
        <begin position="150"/>
        <end position="161"/>
    </location>
</feature>
<proteinExistence type="inferred from homology"/>
<organism evidence="13 14">
    <name type="scientific">Nitrosococcus halophilus (strain Nc4)</name>
    <dbReference type="NCBI Taxonomy" id="472759"/>
    <lineage>
        <taxon>Bacteria</taxon>
        <taxon>Pseudomonadati</taxon>
        <taxon>Pseudomonadota</taxon>
        <taxon>Gammaproteobacteria</taxon>
        <taxon>Chromatiales</taxon>
        <taxon>Chromatiaceae</taxon>
        <taxon>Nitrosococcus</taxon>
    </lineage>
</organism>
<evidence type="ECO:0000256" key="5">
    <source>
        <dbReference type="ARBA" id="ARBA00022519"/>
    </source>
</evidence>
<keyword evidence="7" id="KW-0653">Protein transport</keyword>
<keyword evidence="8 11" id="KW-1133">Transmembrane helix</keyword>
<dbReference type="PRINTS" id="PR01217">
    <property type="entry name" value="PRICHEXTENSN"/>
</dbReference>
<keyword evidence="6 11" id="KW-0812">Transmembrane</keyword>
<evidence type="ECO:0000256" key="2">
    <source>
        <dbReference type="ARBA" id="ARBA00006555"/>
    </source>
</evidence>
<feature type="compositionally biased region" description="Pro residues" evidence="10">
    <location>
        <begin position="107"/>
        <end position="122"/>
    </location>
</feature>
<dbReference type="EMBL" id="CP001798">
    <property type="protein sequence ID" value="ADE14918.1"/>
    <property type="molecule type" value="Genomic_DNA"/>
</dbReference>
<dbReference type="GO" id="GO:0015031">
    <property type="term" value="P:protein transport"/>
    <property type="evidence" value="ECO:0007669"/>
    <property type="project" value="UniProtKB-KW"/>
</dbReference>
<evidence type="ECO:0000256" key="11">
    <source>
        <dbReference type="SAM" id="Phobius"/>
    </source>
</evidence>
<dbReference type="AlphaFoldDB" id="D5C326"/>
<evidence type="ECO:0000256" key="7">
    <source>
        <dbReference type="ARBA" id="ARBA00022927"/>
    </source>
</evidence>
<feature type="compositionally biased region" description="Pro residues" evidence="10">
    <location>
        <begin position="131"/>
        <end position="149"/>
    </location>
</feature>
<dbReference type="STRING" id="472759.Nhal_1797"/>
<feature type="region of interest" description="Disordered" evidence="10">
    <location>
        <begin position="56"/>
        <end position="165"/>
    </location>
</feature>
<keyword evidence="14" id="KW-1185">Reference proteome</keyword>
<keyword evidence="4" id="KW-1003">Cell membrane</keyword>
<dbReference type="PANTHER" id="PTHR33446">
    <property type="entry name" value="PROTEIN TONB-RELATED"/>
    <property type="match status" value="1"/>
</dbReference>
<dbReference type="InterPro" id="IPR051045">
    <property type="entry name" value="TonB-dependent_transducer"/>
</dbReference>